<evidence type="ECO:0008006" key="3">
    <source>
        <dbReference type="Google" id="ProtNLM"/>
    </source>
</evidence>
<evidence type="ECO:0000313" key="1">
    <source>
        <dbReference type="EMBL" id="ETN39496.1"/>
    </source>
</evidence>
<dbReference type="RefSeq" id="XP_008718281.1">
    <property type="nucleotide sequence ID" value="XM_008720059.1"/>
</dbReference>
<dbReference type="Proteomes" id="UP000030752">
    <property type="component" value="Unassembled WGS sequence"/>
</dbReference>
<dbReference type="VEuPathDB" id="FungiDB:HMPREF1541_05722"/>
<name>W2RSL2_CYPE1</name>
<proteinExistence type="predicted"/>
<dbReference type="HOGENOM" id="CLU_1777354_0_0_1"/>
<dbReference type="eggNOG" id="ENOG502RVGQ">
    <property type="taxonomic scope" value="Eukaryota"/>
</dbReference>
<keyword evidence="2" id="KW-1185">Reference proteome</keyword>
<gene>
    <name evidence="1" type="ORF">HMPREF1541_05722</name>
</gene>
<reference evidence="1 2" key="1">
    <citation type="submission" date="2013-03" db="EMBL/GenBank/DDBJ databases">
        <title>The Genome Sequence of Phialophora europaea CBS 101466.</title>
        <authorList>
            <consortium name="The Broad Institute Genomics Platform"/>
            <person name="Cuomo C."/>
            <person name="de Hoog S."/>
            <person name="Gorbushina A."/>
            <person name="Walker B."/>
            <person name="Young S.K."/>
            <person name="Zeng Q."/>
            <person name="Gargeya S."/>
            <person name="Fitzgerald M."/>
            <person name="Haas B."/>
            <person name="Abouelleil A."/>
            <person name="Allen A.W."/>
            <person name="Alvarado L."/>
            <person name="Arachchi H.M."/>
            <person name="Berlin A.M."/>
            <person name="Chapman S.B."/>
            <person name="Gainer-Dewar J."/>
            <person name="Goldberg J."/>
            <person name="Griggs A."/>
            <person name="Gujja S."/>
            <person name="Hansen M."/>
            <person name="Howarth C."/>
            <person name="Imamovic A."/>
            <person name="Ireland A."/>
            <person name="Larimer J."/>
            <person name="McCowan C."/>
            <person name="Murphy C."/>
            <person name="Pearson M."/>
            <person name="Poon T.W."/>
            <person name="Priest M."/>
            <person name="Roberts A."/>
            <person name="Saif S."/>
            <person name="Shea T."/>
            <person name="Sisk P."/>
            <person name="Sykes S."/>
            <person name="Wortman J."/>
            <person name="Nusbaum C."/>
            <person name="Birren B."/>
        </authorList>
    </citation>
    <scope>NUCLEOTIDE SEQUENCE [LARGE SCALE GENOMIC DNA]</scope>
    <source>
        <strain evidence="1 2">CBS 101466</strain>
    </source>
</reference>
<dbReference type="OrthoDB" id="3647at2759"/>
<evidence type="ECO:0000313" key="2">
    <source>
        <dbReference type="Proteomes" id="UP000030752"/>
    </source>
</evidence>
<dbReference type="Gene3D" id="3.40.50.150">
    <property type="entry name" value="Vaccinia Virus protein VP39"/>
    <property type="match status" value="1"/>
</dbReference>
<sequence length="146" mass="15641">MAAISSMPSSSTQYNDIAGAYAKLCPAWPARSPFLLPDLEEEQLKRVLLSPEVAMRGKSVLDLAGETGTIPSAHWTGARNIMVDAGRAVAEKQAIPQSRIRFSVADATAPDGKIEGAPFDIVTAAWLLNHAPNAETSPRMWQNIGL</sequence>
<dbReference type="InterPro" id="IPR029063">
    <property type="entry name" value="SAM-dependent_MTases_sf"/>
</dbReference>
<dbReference type="AlphaFoldDB" id="W2RSL2"/>
<dbReference type="InParanoid" id="W2RSL2"/>
<dbReference type="SUPFAM" id="SSF53335">
    <property type="entry name" value="S-adenosyl-L-methionine-dependent methyltransferases"/>
    <property type="match status" value="1"/>
</dbReference>
<organism evidence="1 2">
    <name type="scientific">Cyphellophora europaea (strain CBS 101466)</name>
    <name type="common">Phialophora europaea</name>
    <dbReference type="NCBI Taxonomy" id="1220924"/>
    <lineage>
        <taxon>Eukaryota</taxon>
        <taxon>Fungi</taxon>
        <taxon>Dikarya</taxon>
        <taxon>Ascomycota</taxon>
        <taxon>Pezizomycotina</taxon>
        <taxon>Eurotiomycetes</taxon>
        <taxon>Chaetothyriomycetidae</taxon>
        <taxon>Chaetothyriales</taxon>
        <taxon>Cyphellophoraceae</taxon>
        <taxon>Cyphellophora</taxon>
    </lineage>
</organism>
<dbReference type="EMBL" id="KB822721">
    <property type="protein sequence ID" value="ETN39496.1"/>
    <property type="molecule type" value="Genomic_DNA"/>
</dbReference>
<dbReference type="GeneID" id="19973061"/>
<protein>
    <recommendedName>
        <fullName evidence="3">Methyltransferase domain-containing protein</fullName>
    </recommendedName>
</protein>
<accession>W2RSL2</accession>